<dbReference type="InterPro" id="IPR036397">
    <property type="entry name" value="RNaseH_sf"/>
</dbReference>
<dbReference type="eggNOG" id="arCOG03890">
    <property type="taxonomic scope" value="Archaea"/>
</dbReference>
<dbReference type="SUPFAM" id="SSF53098">
    <property type="entry name" value="Ribonuclease H-like"/>
    <property type="match status" value="1"/>
</dbReference>
<dbReference type="AlphaFoldDB" id="M0D2X3"/>
<name>M0D2X3_HALPD</name>
<dbReference type="Proteomes" id="UP000011513">
    <property type="component" value="Unassembled WGS sequence"/>
</dbReference>
<dbReference type="Gene3D" id="2.40.50.140">
    <property type="entry name" value="Nucleic acid-binding proteins"/>
    <property type="match status" value="1"/>
</dbReference>
<feature type="region of interest" description="Disordered" evidence="1">
    <location>
        <begin position="102"/>
        <end position="126"/>
    </location>
</feature>
<evidence type="ECO:0000256" key="1">
    <source>
        <dbReference type="SAM" id="MobiDB-lite"/>
    </source>
</evidence>
<dbReference type="InterPro" id="IPR012340">
    <property type="entry name" value="NA-bd_OB-fold"/>
</dbReference>
<dbReference type="Gene3D" id="3.40.50.2300">
    <property type="match status" value="1"/>
</dbReference>
<evidence type="ECO:0000313" key="4">
    <source>
        <dbReference type="Proteomes" id="UP000011513"/>
    </source>
</evidence>
<dbReference type="PATRIC" id="fig|1227487.5.peg.2785"/>
<dbReference type="Gene3D" id="3.30.420.10">
    <property type="entry name" value="Ribonuclease H-like superfamily/Ribonuclease H"/>
    <property type="match status" value="1"/>
</dbReference>
<dbReference type="SUPFAM" id="SSF50249">
    <property type="entry name" value="Nucleic acid-binding proteins"/>
    <property type="match status" value="1"/>
</dbReference>
<evidence type="ECO:0000259" key="2">
    <source>
        <dbReference type="PROSITE" id="PS50822"/>
    </source>
</evidence>
<dbReference type="InterPro" id="IPR012337">
    <property type="entry name" value="RNaseH-like_sf"/>
</dbReference>
<protein>
    <recommendedName>
        <fullName evidence="2">Piwi domain-containing protein</fullName>
    </recommendedName>
</protein>
<dbReference type="InterPro" id="IPR003165">
    <property type="entry name" value="Piwi"/>
</dbReference>
<dbReference type="GO" id="GO:0003676">
    <property type="term" value="F:nucleic acid binding"/>
    <property type="evidence" value="ECO:0007669"/>
    <property type="project" value="InterPro"/>
</dbReference>
<dbReference type="EMBL" id="AOIV01000035">
    <property type="protein sequence ID" value="ELZ29017.1"/>
    <property type="molecule type" value="Genomic_DNA"/>
</dbReference>
<gene>
    <name evidence="3" type="ORF">C474_13984</name>
</gene>
<dbReference type="Pfam" id="PF02171">
    <property type="entry name" value="Piwi"/>
    <property type="match status" value="1"/>
</dbReference>
<comment type="caution">
    <text evidence="3">The sequence shown here is derived from an EMBL/GenBank/DDBJ whole genome shotgun (WGS) entry which is preliminary data.</text>
</comment>
<sequence>MVKRYISFHLFPRIKLCGVYLCLRMNTKDDIAHKQPITIEVQVLKELDKPSPKMATRLLVADRAGNRFPLAIWKNNALSDYDWTIGQWYRLENARGNVFNGKQSLNGSSNMRATPLEASEEDETRADDVGRVDTILGNLSPNQAYLSLFPISRSFDTLSVYEYSIEAAEAFEDDPDTVTYQCAGRLRRITGAGVAYAGPMQIVSTRKLPDKLADPFSLSEPTERELKAADARDRHRIERLLKSLVKAAIDDSTYDPYQINRIRARTPAITAGDGLFEACYEFAARVDVMPSGDAFVGIEVRYHARSQVTADVYEDKTGELVGTIVEHDPERYNVSGTGRVVGFTDHYFTDALDELGGLSLADWYAQKDRVPEGVLEALREKNPRLVDIQYQEDEPAQIHVPELLRVAPRKEVVKELDPTFHRRWDREAKMLPDKRFRHAIEFVDHLGSLPDIDATVAPEPLGPSLSYMSTAVDREENLRFKDGRTATTPSSGIRSGVYQQPTSFDIAYVYPTESEQESKQFISNFENKLSRCHCEPTATRHVPYELGGELSYLAVINELESVDAVLAVVPPRNDDRIAAGDITDPYPEFKKGLGKQKVPSQMVVTENLDTRWVMNNTAMGLIAGAGGVPWRVDEMPGEADCFIGLDVTRDPETGQHLGASANVVYADGTVFASKTQTLQSGETFDEQSIIDVIKDVFQEFVRREGRSPEHIVIHRDGRLFEDADEIQAPFADSGVSIDILDIRKSGAPRIARYEDNSFKIDEKGRLFISQDDTHGFIATTGKPEFDDSDNLGTPKTLRVVRRAGDTPMLTLLKQVYWLSEAHIGSVSRSVRLPITTYYADRCAEHAREGYLLHGELIEGVPYL</sequence>
<feature type="domain" description="Piwi" evidence="2">
    <location>
        <begin position="565"/>
        <end position="851"/>
    </location>
</feature>
<keyword evidence="4" id="KW-1185">Reference proteome</keyword>
<accession>M0D2X3</accession>
<proteinExistence type="predicted"/>
<evidence type="ECO:0000313" key="3">
    <source>
        <dbReference type="EMBL" id="ELZ29017.1"/>
    </source>
</evidence>
<dbReference type="PROSITE" id="PS50822">
    <property type="entry name" value="PIWI"/>
    <property type="match status" value="1"/>
</dbReference>
<reference evidence="3 4" key="1">
    <citation type="journal article" date="2014" name="PLoS Genet.">
        <title>Phylogenetically driven sequencing of extremely halophilic archaea reveals strategies for static and dynamic osmo-response.</title>
        <authorList>
            <person name="Becker E.A."/>
            <person name="Seitzer P.M."/>
            <person name="Tritt A."/>
            <person name="Larsen D."/>
            <person name="Krusor M."/>
            <person name="Yao A.I."/>
            <person name="Wu D."/>
            <person name="Madern D."/>
            <person name="Eisen J.A."/>
            <person name="Darling A.E."/>
            <person name="Facciotti M.T."/>
        </authorList>
    </citation>
    <scope>NUCLEOTIDE SEQUENCE [LARGE SCALE GENOMIC DNA]</scope>
    <source>
        <strain evidence="3 4">JCM 14848</strain>
    </source>
</reference>
<dbReference type="SMART" id="SM00950">
    <property type="entry name" value="Piwi"/>
    <property type="match status" value="1"/>
</dbReference>
<dbReference type="InParanoid" id="M0D2X3"/>
<feature type="compositionally biased region" description="Polar residues" evidence="1">
    <location>
        <begin position="102"/>
        <end position="112"/>
    </location>
</feature>
<organism evidence="3 4">
    <name type="scientific">Halogeometricum pallidum JCM 14848</name>
    <dbReference type="NCBI Taxonomy" id="1227487"/>
    <lineage>
        <taxon>Archaea</taxon>
        <taxon>Methanobacteriati</taxon>
        <taxon>Methanobacteriota</taxon>
        <taxon>Stenosarchaea group</taxon>
        <taxon>Halobacteria</taxon>
        <taxon>Halobacteriales</taxon>
        <taxon>Haloferacaceae</taxon>
        <taxon>Halogeometricum</taxon>
    </lineage>
</organism>